<dbReference type="HOGENOM" id="CLU_3375445_0_0_6"/>
<protein>
    <submittedName>
        <fullName evidence="2">Uncharacterized protein</fullName>
    </submittedName>
</protein>
<accession>W0MYZ9</accession>
<dbReference type="KEGG" id="psyr:N018_20495"/>
<organism evidence="2 3">
    <name type="scientific">Pseudomonas syringae CC1557</name>
    <dbReference type="NCBI Taxonomy" id="1357279"/>
    <lineage>
        <taxon>Bacteria</taxon>
        <taxon>Pseudomonadati</taxon>
        <taxon>Pseudomonadota</taxon>
        <taxon>Gammaproteobacteria</taxon>
        <taxon>Pseudomonadales</taxon>
        <taxon>Pseudomonadaceae</taxon>
        <taxon>Pseudomonas</taxon>
        <taxon>Pseudomonas syringae</taxon>
    </lineage>
</organism>
<reference evidence="2 3" key="1">
    <citation type="submission" date="2013-12" db="EMBL/GenBank/DDBJ databases">
        <title>Interactions Between Genome Architecture and Virulence Genes in Pseudomonas syringae, strain CC1557 as a model.</title>
        <authorList>
            <person name="Baltrus D."/>
            <person name="Hockett K."/>
            <person name="Karlsrud E."/>
            <person name="Dougherty K."/>
            <person name="Nishimura M."/>
        </authorList>
    </citation>
    <scope>NUCLEOTIDE SEQUENCE [LARGE SCALE GENOMIC DNA]</scope>
    <source>
        <strain evidence="2 3">CC1557</strain>
    </source>
</reference>
<evidence type="ECO:0000313" key="3">
    <source>
        <dbReference type="Proteomes" id="UP000019089"/>
    </source>
</evidence>
<evidence type="ECO:0000313" key="2">
    <source>
        <dbReference type="EMBL" id="AHG43667.1"/>
    </source>
</evidence>
<feature type="region of interest" description="Disordered" evidence="1">
    <location>
        <begin position="1"/>
        <end position="34"/>
    </location>
</feature>
<evidence type="ECO:0000256" key="1">
    <source>
        <dbReference type="SAM" id="MobiDB-lite"/>
    </source>
</evidence>
<dbReference type="EMBL" id="CP007014">
    <property type="protein sequence ID" value="AHG43667.1"/>
    <property type="molecule type" value="Genomic_DNA"/>
</dbReference>
<gene>
    <name evidence="2" type="ORF">N018_20495</name>
</gene>
<proteinExistence type="predicted"/>
<sequence length="34" mass="3855">MSGDFAVRQTIETMEQAKDDSTTSQQQAPEPRDR</sequence>
<name>W0MYZ9_PSESX</name>
<dbReference type="AlphaFoldDB" id="W0MYZ9"/>
<dbReference type="Proteomes" id="UP000019089">
    <property type="component" value="Chromosome"/>
</dbReference>